<dbReference type="SUPFAM" id="SSF48452">
    <property type="entry name" value="TPR-like"/>
    <property type="match status" value="1"/>
</dbReference>
<keyword evidence="5" id="KW-0998">Cell outer membrane</keyword>
<dbReference type="Pfam" id="PF14322">
    <property type="entry name" value="SusD-like_3"/>
    <property type="match status" value="1"/>
</dbReference>
<evidence type="ECO:0000256" key="4">
    <source>
        <dbReference type="ARBA" id="ARBA00023136"/>
    </source>
</evidence>
<comment type="subcellular location">
    <subcellularLocation>
        <location evidence="1">Cell outer membrane</location>
    </subcellularLocation>
</comment>
<dbReference type="Pfam" id="PF07980">
    <property type="entry name" value="SusD_RagB"/>
    <property type="match status" value="1"/>
</dbReference>
<keyword evidence="4" id="KW-0472">Membrane</keyword>
<dbReference type="Proteomes" id="UP000184028">
    <property type="component" value="Unassembled WGS sequence"/>
</dbReference>
<evidence type="ECO:0000256" key="5">
    <source>
        <dbReference type="ARBA" id="ARBA00023237"/>
    </source>
</evidence>
<dbReference type="GO" id="GO:0009279">
    <property type="term" value="C:cell outer membrane"/>
    <property type="evidence" value="ECO:0007669"/>
    <property type="project" value="UniProtKB-SubCell"/>
</dbReference>
<dbReference type="AlphaFoldDB" id="A0A1M7GJB8"/>
<evidence type="ECO:0000313" key="8">
    <source>
        <dbReference type="EMBL" id="SHM16360.1"/>
    </source>
</evidence>
<keyword evidence="9" id="KW-1185">Reference proteome</keyword>
<dbReference type="Gene3D" id="1.25.40.390">
    <property type="match status" value="1"/>
</dbReference>
<keyword evidence="3" id="KW-0732">Signal</keyword>
<evidence type="ECO:0000259" key="6">
    <source>
        <dbReference type="Pfam" id="PF07980"/>
    </source>
</evidence>
<evidence type="ECO:0000256" key="1">
    <source>
        <dbReference type="ARBA" id="ARBA00004442"/>
    </source>
</evidence>
<dbReference type="EMBL" id="FRBT01000004">
    <property type="protein sequence ID" value="SHM16360.1"/>
    <property type="molecule type" value="Genomic_DNA"/>
</dbReference>
<feature type="domain" description="RagB/SusD" evidence="6">
    <location>
        <begin position="335"/>
        <end position="463"/>
    </location>
</feature>
<dbReference type="PROSITE" id="PS51257">
    <property type="entry name" value="PROKAR_LIPOPROTEIN"/>
    <property type="match status" value="1"/>
</dbReference>
<dbReference type="OrthoDB" id="1100079at2"/>
<gene>
    <name evidence="8" type="ORF">SAMN05444484_104238</name>
</gene>
<dbReference type="STRING" id="946677.SAMN05444484_104238"/>
<comment type="similarity">
    <text evidence="2">Belongs to the SusD family.</text>
</comment>
<evidence type="ECO:0000256" key="2">
    <source>
        <dbReference type="ARBA" id="ARBA00006275"/>
    </source>
</evidence>
<evidence type="ECO:0000259" key="7">
    <source>
        <dbReference type="Pfam" id="PF14322"/>
    </source>
</evidence>
<accession>A0A1M7GJB8</accession>
<evidence type="ECO:0000256" key="3">
    <source>
        <dbReference type="ARBA" id="ARBA00022729"/>
    </source>
</evidence>
<evidence type="ECO:0000313" key="9">
    <source>
        <dbReference type="Proteomes" id="UP000184028"/>
    </source>
</evidence>
<sequence length="493" mass="55206">MKNLNLILGAITVFTFFGCSSDFLDSQPTEVVTNSKIAEIVKIKPEALNAILSGIYTTMYTPGMGGTTSHDDFGQKGFDIYTDMLCSDMVLAGTNYGYYTAIVRYQSTVNFTDTNNYKPWRYYYRVIFSANQIIEAFGGNDIVPDNEEGKHIMGQAKALRAYAYFYLAQLFQKEYNADELILPIYTDTKAPNQPKSAASKVYDLIIKDLTDSISLLETYNRDNKSSINKPVAQGLLAYAYGAQGNYAKVRDITSDIIAQNQFPLTTESQLVAKLDATGKLANPESGFNNVNTPSWMWGVDLTTATDLDLISWWGQIDYYTYSYAYAGDPKTMDSGLQSKITSTDIRKGQFNSTGRPLGKFFDTNRVPGGQRIITTDYVYMRIEEMYLLNAEAKAMLGDDLGAKTILKQLFAIRKVDPAYLDALSGVALQKEIYLQTRIEFWGEGKSYLAMKRNKATTTRGANHLFMAGESFQYNDPRLTFVIPQAEVLNNLVL</sequence>
<name>A0A1M7GJB8_9FLAO</name>
<proteinExistence type="inferred from homology"/>
<dbReference type="InterPro" id="IPR012944">
    <property type="entry name" value="SusD_RagB_dom"/>
</dbReference>
<protein>
    <submittedName>
        <fullName evidence="8">SusD family protein</fullName>
    </submittedName>
</protein>
<dbReference type="InterPro" id="IPR033985">
    <property type="entry name" value="SusD-like_N"/>
</dbReference>
<dbReference type="RefSeq" id="WP_068843899.1">
    <property type="nucleotide sequence ID" value="NZ_FRBT01000004.1"/>
</dbReference>
<reference evidence="9" key="1">
    <citation type="submission" date="2016-11" db="EMBL/GenBank/DDBJ databases">
        <authorList>
            <person name="Varghese N."/>
            <person name="Submissions S."/>
        </authorList>
    </citation>
    <scope>NUCLEOTIDE SEQUENCE [LARGE SCALE GENOMIC DNA]</scope>
    <source>
        <strain evidence="9">DSM 24724</strain>
    </source>
</reference>
<organism evidence="8 9">
    <name type="scientific">Flavobacterium chilense</name>
    <dbReference type="NCBI Taxonomy" id="946677"/>
    <lineage>
        <taxon>Bacteria</taxon>
        <taxon>Pseudomonadati</taxon>
        <taxon>Bacteroidota</taxon>
        <taxon>Flavobacteriia</taxon>
        <taxon>Flavobacteriales</taxon>
        <taxon>Flavobacteriaceae</taxon>
        <taxon>Flavobacterium</taxon>
    </lineage>
</organism>
<feature type="domain" description="SusD-like N-terminal" evidence="7">
    <location>
        <begin position="83"/>
        <end position="237"/>
    </location>
</feature>
<dbReference type="InterPro" id="IPR011990">
    <property type="entry name" value="TPR-like_helical_dom_sf"/>
</dbReference>